<keyword evidence="1" id="KW-1133">Transmembrane helix</keyword>
<keyword evidence="1" id="KW-0472">Membrane</keyword>
<proteinExistence type="predicted"/>
<dbReference type="RefSeq" id="WP_117312186.1">
    <property type="nucleotide sequence ID" value="NZ_JBHRUJ010000016.1"/>
</dbReference>
<keyword evidence="3" id="KW-1185">Reference proteome</keyword>
<evidence type="ECO:0000313" key="3">
    <source>
        <dbReference type="Proteomes" id="UP001595625"/>
    </source>
</evidence>
<sequence length="148" mass="16798">MSGIKKWKLRSEAGFIYFDALMDLILVAAILPLIVLFYLYTSEYLKDQDADEMEWRLFTTEMQNYLTGIDSIEVINGGTGFRVIQAGVEYDIEVYGSILRKQKFNQGHEIMLTGISGCTFSIEEETLKISAVRSNGKEERSEYAITGP</sequence>
<name>A0ABV7KR47_PLAOK</name>
<evidence type="ECO:0000313" key="2">
    <source>
        <dbReference type="EMBL" id="MFC3211701.1"/>
    </source>
</evidence>
<protein>
    <submittedName>
        <fullName evidence="2">Competence type IV pilus minor pilin ComGF</fullName>
    </submittedName>
</protein>
<comment type="caution">
    <text evidence="2">The sequence shown here is derived from an EMBL/GenBank/DDBJ whole genome shotgun (WGS) entry which is preliminary data.</text>
</comment>
<reference evidence="3" key="1">
    <citation type="journal article" date="2019" name="Int. J. Syst. Evol. Microbiol.">
        <title>The Global Catalogue of Microorganisms (GCM) 10K type strain sequencing project: providing services to taxonomists for standard genome sequencing and annotation.</title>
        <authorList>
            <consortium name="The Broad Institute Genomics Platform"/>
            <consortium name="The Broad Institute Genome Sequencing Center for Infectious Disease"/>
            <person name="Wu L."/>
            <person name="Ma J."/>
        </authorList>
    </citation>
    <scope>NUCLEOTIDE SEQUENCE [LARGE SCALE GENOMIC DNA]</scope>
    <source>
        <strain evidence="3">CCM 320</strain>
    </source>
</reference>
<organism evidence="2 3">
    <name type="scientific">Planomicrobium okeanokoites</name>
    <name type="common">Planococcus okeanokoites</name>
    <name type="synonym">Flavobacterium okeanokoites</name>
    <dbReference type="NCBI Taxonomy" id="244"/>
    <lineage>
        <taxon>Bacteria</taxon>
        <taxon>Bacillati</taxon>
        <taxon>Bacillota</taxon>
        <taxon>Bacilli</taxon>
        <taxon>Bacillales</taxon>
        <taxon>Caryophanaceae</taxon>
        <taxon>Planomicrobium</taxon>
    </lineage>
</organism>
<accession>A0ABV7KR47</accession>
<gene>
    <name evidence="2" type="ORF">ACFOEJ_11495</name>
</gene>
<feature type="transmembrane region" description="Helical" evidence="1">
    <location>
        <begin position="21"/>
        <end position="40"/>
    </location>
</feature>
<dbReference type="Pfam" id="PF15980">
    <property type="entry name" value="ComGF"/>
    <property type="match status" value="1"/>
</dbReference>
<keyword evidence="1" id="KW-0812">Transmembrane</keyword>
<dbReference type="InterPro" id="IPR016977">
    <property type="entry name" value="ComGF"/>
</dbReference>
<dbReference type="Proteomes" id="UP001595625">
    <property type="component" value="Unassembled WGS sequence"/>
</dbReference>
<evidence type="ECO:0000256" key="1">
    <source>
        <dbReference type="SAM" id="Phobius"/>
    </source>
</evidence>
<dbReference type="EMBL" id="JBHRUJ010000016">
    <property type="protein sequence ID" value="MFC3211701.1"/>
    <property type="molecule type" value="Genomic_DNA"/>
</dbReference>